<sequence length="69" mass="7812">MKRKVREKQRKAKPNRDKPEEPAVTARETTKPSKEPVEPAKNAVKDSVSKEGSPELFAPSQDFEEDPVH</sequence>
<keyword evidence="2" id="KW-1185">Reference proteome</keyword>
<gene>
    <name evidence="1" type="ORF">DSO57_1024648</name>
</gene>
<dbReference type="Proteomes" id="UP001165960">
    <property type="component" value="Unassembled WGS sequence"/>
</dbReference>
<evidence type="ECO:0000313" key="1">
    <source>
        <dbReference type="EMBL" id="KAJ9072695.1"/>
    </source>
</evidence>
<reference evidence="1" key="1">
    <citation type="submission" date="2022-04" db="EMBL/GenBank/DDBJ databases">
        <title>Genome of the entomopathogenic fungus Entomophthora muscae.</title>
        <authorList>
            <person name="Elya C."/>
            <person name="Lovett B.R."/>
            <person name="Lee E."/>
            <person name="Macias A.M."/>
            <person name="Hajek A.E."/>
            <person name="De Bivort B.L."/>
            <person name="Kasson M.T."/>
            <person name="De Fine Licht H.H."/>
            <person name="Stajich J.E."/>
        </authorList>
    </citation>
    <scope>NUCLEOTIDE SEQUENCE</scope>
    <source>
        <strain evidence="1">Berkeley</strain>
    </source>
</reference>
<proteinExistence type="predicted"/>
<protein>
    <submittedName>
        <fullName evidence="1">Uncharacterized protein</fullName>
    </submittedName>
</protein>
<accession>A0ACC2TDM7</accession>
<organism evidence="1 2">
    <name type="scientific">Entomophthora muscae</name>
    <dbReference type="NCBI Taxonomy" id="34485"/>
    <lineage>
        <taxon>Eukaryota</taxon>
        <taxon>Fungi</taxon>
        <taxon>Fungi incertae sedis</taxon>
        <taxon>Zoopagomycota</taxon>
        <taxon>Entomophthoromycotina</taxon>
        <taxon>Entomophthoromycetes</taxon>
        <taxon>Entomophthorales</taxon>
        <taxon>Entomophthoraceae</taxon>
        <taxon>Entomophthora</taxon>
    </lineage>
</organism>
<evidence type="ECO:0000313" key="2">
    <source>
        <dbReference type="Proteomes" id="UP001165960"/>
    </source>
</evidence>
<name>A0ACC2TDM7_9FUNG</name>
<dbReference type="EMBL" id="QTSX02002974">
    <property type="protein sequence ID" value="KAJ9072695.1"/>
    <property type="molecule type" value="Genomic_DNA"/>
</dbReference>
<comment type="caution">
    <text evidence="1">The sequence shown here is derived from an EMBL/GenBank/DDBJ whole genome shotgun (WGS) entry which is preliminary data.</text>
</comment>